<sequence length="164" mass="18364">MAPKRPGKTAGPRAVATNKRARYDYDVLHTVEAGIVLVGSEVKSVRDGKVQLRDSYARVHNGEIWLHGVHVAPYAYATGFGAVDSDRSRKLLLHHRQIAELGIRTTQEALTLVPLSIYFKDGRAKVDLALVRGRRRYDKRHAIAARDADMEARRAARGRQRAED</sequence>
<dbReference type="Pfam" id="PF01668">
    <property type="entry name" value="SmpB"/>
    <property type="match status" value="1"/>
</dbReference>
<dbReference type="PANTHER" id="PTHR30308">
    <property type="entry name" value="TMRNA-BINDING COMPONENT OF TRANS-TRANSLATION TAGGING COMPLEX"/>
    <property type="match status" value="1"/>
</dbReference>
<comment type="subcellular location">
    <subcellularLocation>
        <location evidence="3">Cytoplasm</location>
    </subcellularLocation>
    <text evidence="3">The tmRNA-SmpB complex associates with stalled 70S ribosomes.</text>
</comment>
<comment type="function">
    <text evidence="3">Required for rescue of stalled ribosomes mediated by trans-translation. Binds to transfer-messenger RNA (tmRNA), required for stable association of tmRNA with ribosomes. tmRNA and SmpB together mimic tRNA shape, replacing the anticodon stem-loop with SmpB. tmRNA is encoded by the ssrA gene; the 2 termini fold to resemble tRNA(Ala) and it encodes a 'tag peptide', a short internal open reading frame. During trans-translation Ala-aminoacylated tmRNA acts like a tRNA, entering the A-site of stalled ribosomes, displacing the stalled mRNA. The ribosome then switches to translate the ORF on the tmRNA; the nascent peptide is terminated with the 'tag peptide' encoded by the tmRNA and targeted for degradation. The ribosome is freed to recommence translation, which seems to be the essential function of trans-translation.</text>
</comment>
<keyword evidence="5" id="KW-1185">Reference proteome</keyword>
<dbReference type="SUPFAM" id="SSF74982">
    <property type="entry name" value="Small protein B (SmpB)"/>
    <property type="match status" value="1"/>
</dbReference>
<dbReference type="InterPro" id="IPR020081">
    <property type="entry name" value="SsrA-bd_prot_CS"/>
</dbReference>
<reference evidence="4 5" key="1">
    <citation type="submission" date="2019-11" db="EMBL/GenBank/DDBJ databases">
        <title>Acidiferrimicrobium australis gen. nov., sp. nov., an acidophilic and obligately heterotrophic, member of the Actinobacteria that catalyses dissimilatory oxido- reduction of iron isolated from metal-rich acidic water in Chile.</title>
        <authorList>
            <person name="Gonzalez D."/>
            <person name="Huber K."/>
            <person name="Hedrich S."/>
            <person name="Rojas-Villalobos C."/>
            <person name="Quatrini R."/>
            <person name="Dinamarca M.A."/>
            <person name="Schwarz A."/>
            <person name="Canales C."/>
            <person name="Nancucheo I."/>
        </authorList>
    </citation>
    <scope>NUCLEOTIDE SEQUENCE [LARGE SCALE GENOMIC DNA]</scope>
    <source>
        <strain evidence="4 5">USS-CCA1</strain>
    </source>
</reference>
<evidence type="ECO:0000256" key="1">
    <source>
        <dbReference type="ARBA" id="ARBA00022490"/>
    </source>
</evidence>
<dbReference type="PROSITE" id="PS01317">
    <property type="entry name" value="SSRP"/>
    <property type="match status" value="1"/>
</dbReference>
<dbReference type="NCBIfam" id="NF003843">
    <property type="entry name" value="PRK05422.1"/>
    <property type="match status" value="1"/>
</dbReference>
<dbReference type="PANTHER" id="PTHR30308:SF2">
    <property type="entry name" value="SSRA-BINDING PROTEIN"/>
    <property type="match status" value="1"/>
</dbReference>
<evidence type="ECO:0000256" key="3">
    <source>
        <dbReference type="HAMAP-Rule" id="MF_00023"/>
    </source>
</evidence>
<dbReference type="InterPro" id="IPR000037">
    <property type="entry name" value="SsrA-bd_prot"/>
</dbReference>
<comment type="caution">
    <text evidence="4">The sequence shown here is derived from an EMBL/GenBank/DDBJ whole genome shotgun (WGS) entry which is preliminary data.</text>
</comment>
<dbReference type="Proteomes" id="UP000437736">
    <property type="component" value="Unassembled WGS sequence"/>
</dbReference>
<dbReference type="EMBL" id="WJHE01000330">
    <property type="protein sequence ID" value="MST32558.1"/>
    <property type="molecule type" value="Genomic_DNA"/>
</dbReference>
<name>A0ABW9QW00_9ACTN</name>
<accession>A0ABW9QW00</accession>
<dbReference type="NCBIfam" id="TIGR00086">
    <property type="entry name" value="smpB"/>
    <property type="match status" value="1"/>
</dbReference>
<dbReference type="CDD" id="cd09294">
    <property type="entry name" value="SmpB"/>
    <property type="match status" value="1"/>
</dbReference>
<evidence type="ECO:0000313" key="4">
    <source>
        <dbReference type="EMBL" id="MST32558.1"/>
    </source>
</evidence>
<evidence type="ECO:0000313" key="5">
    <source>
        <dbReference type="Proteomes" id="UP000437736"/>
    </source>
</evidence>
<proteinExistence type="inferred from homology"/>
<organism evidence="4 5">
    <name type="scientific">Acidiferrimicrobium australe</name>
    <dbReference type="NCBI Taxonomy" id="2664430"/>
    <lineage>
        <taxon>Bacteria</taxon>
        <taxon>Bacillati</taxon>
        <taxon>Actinomycetota</taxon>
        <taxon>Acidimicrobiia</taxon>
        <taxon>Acidimicrobiales</taxon>
        <taxon>Acidimicrobiaceae</taxon>
        <taxon>Acidiferrimicrobium</taxon>
    </lineage>
</organism>
<dbReference type="HAMAP" id="MF_00023">
    <property type="entry name" value="SmpB"/>
    <property type="match status" value="1"/>
</dbReference>
<protein>
    <recommendedName>
        <fullName evidence="3">SsrA-binding protein</fullName>
    </recommendedName>
    <alternativeName>
        <fullName evidence="3">Small protein B</fullName>
    </alternativeName>
</protein>
<comment type="similarity">
    <text evidence="3">Belongs to the SmpB family.</text>
</comment>
<keyword evidence="1 3" id="KW-0963">Cytoplasm</keyword>
<dbReference type="Gene3D" id="2.40.280.10">
    <property type="match status" value="1"/>
</dbReference>
<evidence type="ECO:0000256" key="2">
    <source>
        <dbReference type="ARBA" id="ARBA00022884"/>
    </source>
</evidence>
<dbReference type="InterPro" id="IPR023620">
    <property type="entry name" value="SmpB"/>
</dbReference>
<keyword evidence="2 3" id="KW-0694">RNA-binding</keyword>
<gene>
    <name evidence="3 4" type="primary">smpB</name>
    <name evidence="4" type="ORF">GHK86_07455</name>
</gene>